<feature type="compositionally biased region" description="Polar residues" evidence="6">
    <location>
        <begin position="32"/>
        <end position="41"/>
    </location>
</feature>
<feature type="compositionally biased region" description="Polar residues" evidence="6">
    <location>
        <begin position="50"/>
        <end position="65"/>
    </location>
</feature>
<dbReference type="InterPro" id="IPR013325">
    <property type="entry name" value="RNA_pol_sigma_r2"/>
</dbReference>
<sequence>MASDDAGRRPPRPAGATDDGGPSSDGPHHRTPGSSENSRGSESPRDSGGAHTSKNTSGSQSNGGSENVRRYMDAHDRESFDDRELLARHVEGDPDAFTEIVRRHRDRLWAVALRTLGDREEAGDAVQDALISAYRAAHTFRGQSAVTTWLHRITVNACLDRARKAASRRATLTDDTERLEQLLEPHESAALPAERADLHRQVAGALSELPVEQRAALVLVDMEGYPVAEAAEVLNVAVGTVKSRCARGRARLLPLVAHLWHRTGGNADSATYADSADHKDEGSAPDKDGGGSKRGGGRVRNRTQGTSVPAARDVPRDARQDTTGPGAVKGGGQA</sequence>
<feature type="domain" description="RNA polymerase sigma-70 region 2" evidence="7">
    <location>
        <begin position="100"/>
        <end position="166"/>
    </location>
</feature>
<proteinExistence type="inferred from homology"/>
<dbReference type="InterPro" id="IPR014284">
    <property type="entry name" value="RNA_pol_sigma-70_dom"/>
</dbReference>
<feature type="region of interest" description="Disordered" evidence="6">
    <location>
        <begin position="1"/>
        <end position="67"/>
    </location>
</feature>
<dbReference type="Gene3D" id="1.10.1740.10">
    <property type="match status" value="1"/>
</dbReference>
<keyword evidence="2" id="KW-0805">Transcription regulation</keyword>
<keyword evidence="10" id="KW-1185">Reference proteome</keyword>
<feature type="domain" description="RNA polymerase sigma factor 70 region 4 type 2" evidence="8">
    <location>
        <begin position="200"/>
        <end position="252"/>
    </location>
</feature>
<dbReference type="SUPFAM" id="SSF88946">
    <property type="entry name" value="Sigma2 domain of RNA polymerase sigma factors"/>
    <property type="match status" value="1"/>
</dbReference>
<evidence type="ECO:0000256" key="5">
    <source>
        <dbReference type="ARBA" id="ARBA00023163"/>
    </source>
</evidence>
<evidence type="ECO:0000256" key="4">
    <source>
        <dbReference type="ARBA" id="ARBA00023125"/>
    </source>
</evidence>
<dbReference type="CDD" id="cd06171">
    <property type="entry name" value="Sigma70_r4"/>
    <property type="match status" value="1"/>
</dbReference>
<dbReference type="Pfam" id="PF08281">
    <property type="entry name" value="Sigma70_r4_2"/>
    <property type="match status" value="1"/>
</dbReference>
<feature type="compositionally biased region" description="Basic and acidic residues" evidence="6">
    <location>
        <begin position="275"/>
        <end position="291"/>
    </location>
</feature>
<dbReference type="Pfam" id="PF04542">
    <property type="entry name" value="Sigma70_r2"/>
    <property type="match status" value="1"/>
</dbReference>
<name>A0ABP6CHG9_9ACTN</name>
<accession>A0ABP6CHG9</accession>
<dbReference type="Proteomes" id="UP001501447">
    <property type="component" value="Unassembled WGS sequence"/>
</dbReference>
<dbReference type="InterPro" id="IPR036388">
    <property type="entry name" value="WH-like_DNA-bd_sf"/>
</dbReference>
<protein>
    <submittedName>
        <fullName evidence="9">RNA polymerase sigma factor SigM</fullName>
    </submittedName>
</protein>
<dbReference type="InterPro" id="IPR007627">
    <property type="entry name" value="RNA_pol_sigma70_r2"/>
</dbReference>
<dbReference type="NCBIfam" id="NF007225">
    <property type="entry name" value="PRK09643.1"/>
    <property type="match status" value="1"/>
</dbReference>
<feature type="region of interest" description="Disordered" evidence="6">
    <location>
        <begin position="270"/>
        <end position="334"/>
    </location>
</feature>
<evidence type="ECO:0000256" key="6">
    <source>
        <dbReference type="SAM" id="MobiDB-lite"/>
    </source>
</evidence>
<evidence type="ECO:0000259" key="7">
    <source>
        <dbReference type="Pfam" id="PF04542"/>
    </source>
</evidence>
<dbReference type="InterPro" id="IPR013249">
    <property type="entry name" value="RNA_pol_sigma70_r4_t2"/>
</dbReference>
<dbReference type="InterPro" id="IPR013324">
    <property type="entry name" value="RNA_pol_sigma_r3/r4-like"/>
</dbReference>
<organism evidence="9 10">
    <name type="scientific">Streptomyces axinellae</name>
    <dbReference type="NCBI Taxonomy" id="552788"/>
    <lineage>
        <taxon>Bacteria</taxon>
        <taxon>Bacillati</taxon>
        <taxon>Actinomycetota</taxon>
        <taxon>Actinomycetes</taxon>
        <taxon>Kitasatosporales</taxon>
        <taxon>Streptomycetaceae</taxon>
        <taxon>Streptomyces</taxon>
    </lineage>
</organism>
<dbReference type="Gene3D" id="1.10.10.10">
    <property type="entry name" value="Winged helix-like DNA-binding domain superfamily/Winged helix DNA-binding domain"/>
    <property type="match status" value="1"/>
</dbReference>
<dbReference type="EMBL" id="BAAARJ010000007">
    <property type="protein sequence ID" value="GAA2610819.1"/>
    <property type="molecule type" value="Genomic_DNA"/>
</dbReference>
<dbReference type="NCBIfam" id="TIGR02937">
    <property type="entry name" value="sigma70-ECF"/>
    <property type="match status" value="1"/>
</dbReference>
<gene>
    <name evidence="9" type="primary">sigM</name>
    <name evidence="9" type="ORF">GCM10009863_25510</name>
</gene>
<evidence type="ECO:0000313" key="9">
    <source>
        <dbReference type="EMBL" id="GAA2610819.1"/>
    </source>
</evidence>
<keyword evidence="4" id="KW-0238">DNA-binding</keyword>
<comment type="caution">
    <text evidence="9">The sequence shown here is derived from an EMBL/GenBank/DDBJ whole genome shotgun (WGS) entry which is preliminary data.</text>
</comment>
<dbReference type="InterPro" id="IPR039425">
    <property type="entry name" value="RNA_pol_sigma-70-like"/>
</dbReference>
<dbReference type="PANTHER" id="PTHR43133">
    <property type="entry name" value="RNA POLYMERASE ECF-TYPE SIGMA FACTO"/>
    <property type="match status" value="1"/>
</dbReference>
<evidence type="ECO:0000259" key="8">
    <source>
        <dbReference type="Pfam" id="PF08281"/>
    </source>
</evidence>
<comment type="similarity">
    <text evidence="1">Belongs to the sigma-70 factor family. ECF subfamily.</text>
</comment>
<evidence type="ECO:0000256" key="2">
    <source>
        <dbReference type="ARBA" id="ARBA00023015"/>
    </source>
</evidence>
<dbReference type="PANTHER" id="PTHR43133:SF50">
    <property type="entry name" value="ECF RNA POLYMERASE SIGMA FACTOR SIGM"/>
    <property type="match status" value="1"/>
</dbReference>
<evidence type="ECO:0000313" key="10">
    <source>
        <dbReference type="Proteomes" id="UP001501447"/>
    </source>
</evidence>
<keyword evidence="5" id="KW-0804">Transcription</keyword>
<evidence type="ECO:0000256" key="1">
    <source>
        <dbReference type="ARBA" id="ARBA00010641"/>
    </source>
</evidence>
<dbReference type="SUPFAM" id="SSF88659">
    <property type="entry name" value="Sigma3 and sigma4 domains of RNA polymerase sigma factors"/>
    <property type="match status" value="1"/>
</dbReference>
<reference evidence="10" key="1">
    <citation type="journal article" date="2019" name="Int. J. Syst. Evol. Microbiol.">
        <title>The Global Catalogue of Microorganisms (GCM) 10K type strain sequencing project: providing services to taxonomists for standard genome sequencing and annotation.</title>
        <authorList>
            <consortium name="The Broad Institute Genomics Platform"/>
            <consortium name="The Broad Institute Genome Sequencing Center for Infectious Disease"/>
            <person name="Wu L."/>
            <person name="Ma J."/>
        </authorList>
    </citation>
    <scope>NUCLEOTIDE SEQUENCE [LARGE SCALE GENOMIC DNA]</scope>
    <source>
        <strain evidence="10">JCM 16373</strain>
    </source>
</reference>
<evidence type="ECO:0000256" key="3">
    <source>
        <dbReference type="ARBA" id="ARBA00023082"/>
    </source>
</evidence>
<keyword evidence="3" id="KW-0731">Sigma factor</keyword>